<evidence type="ECO:0000313" key="4">
    <source>
        <dbReference type="Proteomes" id="UP000094849"/>
    </source>
</evidence>
<sequence>MNILFKPGKWLSCLCVLLISFFIATTAFGDVDSTLELPVENEIPNAEEIARQVYFANHFYAFKNFSIERRGRTMTVLINRSSSGKVTATALERHLNNNYLSAEDEAIQSRDLAIFHSGKLRGTGMLITEYKDEEKNKDYMIWLPALRKVRRFAQPQHDDAWGGSVFTFGDVTLRKPEDEEHELIGKKKLRTCLGTIDDLEGKHYRYVGELPERSCRHINKEVYGLKSTTRFDYWWYDHRISYIDTSSFADYRTLYFKDGELIKVIDRDWGLVDSDRDSDPRALFWKYWYGLDLRTGQESWAVIPQKVVSYNKKRRNSFWTEKTLRKIKR</sequence>
<keyword evidence="4" id="KW-1185">Reference proteome</keyword>
<protein>
    <submittedName>
        <fullName evidence="3">Outer membrane lipoprotein-sorting protein</fullName>
    </submittedName>
</protein>
<accession>A0A1E2UQF9</accession>
<dbReference type="STRING" id="1818881.A3196_09430"/>
<comment type="caution">
    <text evidence="3">The sequence shown here is derived from an EMBL/GenBank/DDBJ whole genome shotgun (WGS) entry which is preliminary data.</text>
</comment>
<dbReference type="Gene3D" id="2.50.20.10">
    <property type="entry name" value="Lipoprotein localisation LolA/LolB/LppX"/>
    <property type="match status" value="1"/>
</dbReference>
<organism evidence="3 4">
    <name type="scientific">Candidatus Thiodiazotropha endoloripes</name>
    <dbReference type="NCBI Taxonomy" id="1818881"/>
    <lineage>
        <taxon>Bacteria</taxon>
        <taxon>Pseudomonadati</taxon>
        <taxon>Pseudomonadota</taxon>
        <taxon>Gammaproteobacteria</taxon>
        <taxon>Chromatiales</taxon>
        <taxon>Sedimenticolaceae</taxon>
        <taxon>Candidatus Thiodiazotropha</taxon>
    </lineage>
</organism>
<gene>
    <name evidence="3" type="ORF">A3196_09430</name>
</gene>
<evidence type="ECO:0000256" key="1">
    <source>
        <dbReference type="SAM" id="SignalP"/>
    </source>
</evidence>
<reference evidence="3 4" key="1">
    <citation type="submission" date="2016-03" db="EMBL/GenBank/DDBJ databases">
        <title>Chemosynthetic sulphur-oxidizing symbionts of marine invertebrate animals are capable of nitrogen fixation.</title>
        <authorList>
            <person name="Petersen J.M."/>
            <person name="Kemper A."/>
            <person name="Gruber-Vodicka H."/>
            <person name="Cardini U."/>
            <person name="Geest Mvander."/>
            <person name="Kleiner M."/>
            <person name="Bulgheresi S."/>
            <person name="Fussmann M."/>
            <person name="Herbold C."/>
            <person name="Seah B.K.B."/>
            <person name="Antony C.Paul."/>
            <person name="Liu D."/>
            <person name="Belitz A."/>
            <person name="Weber M."/>
        </authorList>
    </citation>
    <scope>NUCLEOTIDE SEQUENCE [LARGE SCALE GENOMIC DNA]</scope>
    <source>
        <strain evidence="3">G_D</strain>
    </source>
</reference>
<dbReference type="CDD" id="cd16329">
    <property type="entry name" value="LolA_like"/>
    <property type="match status" value="1"/>
</dbReference>
<feature type="chain" id="PRO_5009119095" evidence="1">
    <location>
        <begin position="30"/>
        <end position="329"/>
    </location>
</feature>
<dbReference type="Proteomes" id="UP000094849">
    <property type="component" value="Unassembled WGS sequence"/>
</dbReference>
<keyword evidence="1" id="KW-0732">Signal</keyword>
<evidence type="ECO:0000313" key="3">
    <source>
        <dbReference type="EMBL" id="ODB96963.1"/>
    </source>
</evidence>
<name>A0A1E2UQF9_9GAMM</name>
<dbReference type="Pfam" id="PF17131">
    <property type="entry name" value="LolA_like"/>
    <property type="match status" value="1"/>
</dbReference>
<proteinExistence type="predicted"/>
<dbReference type="InterPro" id="IPR033399">
    <property type="entry name" value="TP_0789-like"/>
</dbReference>
<keyword evidence="3" id="KW-0449">Lipoprotein</keyword>
<evidence type="ECO:0000259" key="2">
    <source>
        <dbReference type="Pfam" id="PF17131"/>
    </source>
</evidence>
<feature type="signal peptide" evidence="1">
    <location>
        <begin position="1"/>
        <end position="29"/>
    </location>
</feature>
<feature type="domain" description="Uncharacterized protein TP-0789" evidence="2">
    <location>
        <begin position="111"/>
        <end position="265"/>
    </location>
</feature>
<dbReference type="OrthoDB" id="5776086at2"/>
<dbReference type="AlphaFoldDB" id="A0A1E2UQF9"/>
<dbReference type="EMBL" id="LVJZ01000003">
    <property type="protein sequence ID" value="ODB96963.1"/>
    <property type="molecule type" value="Genomic_DNA"/>
</dbReference>